<dbReference type="PANTHER" id="PTHR46481:SF10">
    <property type="entry name" value="ZINC FINGER BED DOMAIN-CONTAINING PROTEIN 39"/>
    <property type="match status" value="1"/>
</dbReference>
<dbReference type="SUPFAM" id="SSF53098">
    <property type="entry name" value="Ribonuclease H-like"/>
    <property type="match status" value="1"/>
</dbReference>
<reference evidence="6 7" key="1">
    <citation type="submission" date="2019-08" db="EMBL/GenBank/DDBJ databases">
        <title>Whole genome of Aphis craccivora.</title>
        <authorList>
            <person name="Voronova N.V."/>
            <person name="Shulinski R.S."/>
            <person name="Bandarenka Y.V."/>
            <person name="Zhorov D.G."/>
            <person name="Warner D."/>
        </authorList>
    </citation>
    <scope>NUCLEOTIDE SEQUENCE [LARGE SCALE GENOMIC DNA]</scope>
    <source>
        <strain evidence="6">180601</strain>
        <tissue evidence="6">Whole Body</tissue>
    </source>
</reference>
<dbReference type="AlphaFoldDB" id="A0A6G0VWE2"/>
<accession>A0A6G0VWE2</accession>
<comment type="caution">
    <text evidence="6">The sequence shown here is derived from an EMBL/GenBank/DDBJ whole genome shotgun (WGS) entry which is preliminary data.</text>
</comment>
<keyword evidence="7" id="KW-1185">Reference proteome</keyword>
<keyword evidence="3" id="KW-0863">Zinc-finger</keyword>
<keyword evidence="2" id="KW-0479">Metal-binding</keyword>
<comment type="subcellular location">
    <subcellularLocation>
        <location evidence="1">Nucleus</location>
    </subcellularLocation>
</comment>
<dbReference type="Gene3D" id="1.10.10.1070">
    <property type="entry name" value="Zinc finger, BED domain-containing"/>
    <property type="match status" value="1"/>
</dbReference>
<evidence type="ECO:0000256" key="5">
    <source>
        <dbReference type="ARBA" id="ARBA00023242"/>
    </source>
</evidence>
<dbReference type="GO" id="GO:0005634">
    <property type="term" value="C:nucleus"/>
    <property type="evidence" value="ECO:0007669"/>
    <property type="project" value="UniProtKB-SubCell"/>
</dbReference>
<feature type="non-terminal residue" evidence="6">
    <location>
        <position position="343"/>
    </location>
</feature>
<dbReference type="PANTHER" id="PTHR46481">
    <property type="entry name" value="ZINC FINGER BED DOMAIN-CONTAINING PROTEIN 4"/>
    <property type="match status" value="1"/>
</dbReference>
<dbReference type="OrthoDB" id="6615779at2759"/>
<keyword evidence="5" id="KW-0539">Nucleus</keyword>
<sequence length="343" mass="39488">MNYNYEDNLISFKSSNILLFNWFGCIFSNASKRKLKFGTPSNQQIEEFHNAIVCMIAEDLQPLSIVENAGFRKMIKLLDSSAYCLISFFFNLMPTYFKYEISSRRVLSRTIIPDIFSRVKTKVQNLLNEANNVAITTDIWTSMNTDSFITLTAHFFDNNQKHLRTVVLCTKKLECKHTGIFSSEFMTKELQDWNILSKVIAIVTDGGANIKLAVRLMHIQHIPCTAHKLNLIVQQALQLSENGTTEEQQDLELNAILKKCRNIVGFFKRSEVGNRMLVEKQKQLGVTQPLKVKQDIRIRWNSTLFMLERLIKLKEPLTIAIFSLAEAPLSLDPDEWNIVEDII</sequence>
<evidence type="ECO:0000256" key="4">
    <source>
        <dbReference type="ARBA" id="ARBA00022833"/>
    </source>
</evidence>
<dbReference type="SUPFAM" id="SSF140996">
    <property type="entry name" value="Hermes dimerisation domain"/>
    <property type="match status" value="1"/>
</dbReference>
<organism evidence="6 7">
    <name type="scientific">Aphis craccivora</name>
    <name type="common">Cowpea aphid</name>
    <dbReference type="NCBI Taxonomy" id="307492"/>
    <lineage>
        <taxon>Eukaryota</taxon>
        <taxon>Metazoa</taxon>
        <taxon>Ecdysozoa</taxon>
        <taxon>Arthropoda</taxon>
        <taxon>Hexapoda</taxon>
        <taxon>Insecta</taxon>
        <taxon>Pterygota</taxon>
        <taxon>Neoptera</taxon>
        <taxon>Paraneoptera</taxon>
        <taxon>Hemiptera</taxon>
        <taxon>Sternorrhyncha</taxon>
        <taxon>Aphidomorpha</taxon>
        <taxon>Aphidoidea</taxon>
        <taxon>Aphididae</taxon>
        <taxon>Aphidini</taxon>
        <taxon>Aphis</taxon>
        <taxon>Aphis</taxon>
    </lineage>
</organism>
<dbReference type="GO" id="GO:0008270">
    <property type="term" value="F:zinc ion binding"/>
    <property type="evidence" value="ECO:0007669"/>
    <property type="project" value="UniProtKB-KW"/>
</dbReference>
<protein>
    <submittedName>
        <fullName evidence="6">Zinc finger BED domain-containing protein 1-like</fullName>
    </submittedName>
</protein>
<evidence type="ECO:0000256" key="2">
    <source>
        <dbReference type="ARBA" id="ARBA00022723"/>
    </source>
</evidence>
<keyword evidence="4" id="KW-0862">Zinc</keyword>
<name>A0A6G0VWE2_APHCR</name>
<evidence type="ECO:0000313" key="7">
    <source>
        <dbReference type="Proteomes" id="UP000478052"/>
    </source>
</evidence>
<dbReference type="EMBL" id="VUJU01011563">
    <property type="protein sequence ID" value="KAF0710696.1"/>
    <property type="molecule type" value="Genomic_DNA"/>
</dbReference>
<evidence type="ECO:0000313" key="6">
    <source>
        <dbReference type="EMBL" id="KAF0710696.1"/>
    </source>
</evidence>
<evidence type="ECO:0000256" key="1">
    <source>
        <dbReference type="ARBA" id="ARBA00004123"/>
    </source>
</evidence>
<dbReference type="Proteomes" id="UP000478052">
    <property type="component" value="Unassembled WGS sequence"/>
</dbReference>
<proteinExistence type="predicted"/>
<dbReference type="InterPro" id="IPR012337">
    <property type="entry name" value="RNaseH-like_sf"/>
</dbReference>
<evidence type="ECO:0000256" key="3">
    <source>
        <dbReference type="ARBA" id="ARBA00022771"/>
    </source>
</evidence>
<dbReference type="InterPro" id="IPR052035">
    <property type="entry name" value="ZnF_BED_domain_contain"/>
</dbReference>
<gene>
    <name evidence="6" type="ORF">FWK35_00032957</name>
</gene>